<accession>A0ABQ8M5N9</accession>
<sequence length="466" mass="51279">MIRTFGTGSVCALLLSQGSKYATCRAAHLHNGSFDVAIVGGGIVGLASARELILRHPNLTFTLLEKENELALHQTGHNSGVIHSGIYYTPGSLKAKLCVRGAMLTYQYCQKKGVPYKKCGKLIVAVEREEIPRLKALYERGQVNNVPDLRLIDAKAIREKEPYCREWLTNKDHSKARLVIVCKGIMALDSPNTGIVDWRIVALTYGKDFQEAGGTVITDFEASDIKVAAESPAGSAEGLKYPIIIKSSQGKEVRCRFVLTCGGLYSDRLSEISGCGSEPRIVPFRGDYLVLKPEKNYLVKGNIYPVPNPRFPFLGFHFTPRMDGSIWLGPNAVLAFKREGYSLFDFDTQDFVNAISYRGLQRLVMKNIVYGMGEIYRGVFTSAQVKNLQKFIPELSTSDVLRGPSGVRALALDAEGNLVDDFVFDGGKGELGSRILHIRNAPSPAASSSMAIAEMIADELEKRFQL</sequence>
<dbReference type="InterPro" id="IPR006076">
    <property type="entry name" value="FAD-dep_OxRdtase"/>
</dbReference>
<dbReference type="EC" id="1.1.99.2" evidence="7"/>
<comment type="cofactor">
    <cofactor evidence="1">
        <name>FAD</name>
        <dbReference type="ChEBI" id="CHEBI:57692"/>
    </cofactor>
</comment>
<gene>
    <name evidence="10" type="ORF">H4Q32_009440</name>
</gene>
<keyword evidence="11" id="KW-1185">Reference proteome</keyword>
<evidence type="ECO:0000256" key="7">
    <source>
        <dbReference type="ARBA" id="ARBA00038878"/>
    </source>
</evidence>
<feature type="domain" description="FAD dependent oxidoreductase" evidence="9">
    <location>
        <begin position="35"/>
        <end position="458"/>
    </location>
</feature>
<comment type="caution">
    <text evidence="10">The sequence shown here is derived from an EMBL/GenBank/DDBJ whole genome shotgun (WGS) entry which is preliminary data.</text>
</comment>
<dbReference type="SUPFAM" id="SSF51905">
    <property type="entry name" value="FAD/NAD(P)-binding domain"/>
    <property type="match status" value="1"/>
</dbReference>
<proteinExistence type="inferred from homology"/>
<dbReference type="PANTHER" id="PTHR43104:SF2">
    <property type="entry name" value="L-2-HYDROXYGLUTARATE DEHYDROGENASE, MITOCHONDRIAL"/>
    <property type="match status" value="1"/>
</dbReference>
<name>A0ABQ8M5N9_LABRO</name>
<comment type="catalytic activity">
    <reaction evidence="5">
        <text>(S)-2-hydroxyglutarate + A = 2-oxoglutarate + AH2</text>
        <dbReference type="Rhea" id="RHEA:21252"/>
        <dbReference type="ChEBI" id="CHEBI:13193"/>
        <dbReference type="ChEBI" id="CHEBI:16782"/>
        <dbReference type="ChEBI" id="CHEBI:16810"/>
        <dbReference type="ChEBI" id="CHEBI:17499"/>
        <dbReference type="EC" id="1.1.99.2"/>
    </reaction>
</comment>
<comment type="similarity">
    <text evidence="6">Belongs to the L2HGDH family.</text>
</comment>
<dbReference type="Gene3D" id="3.30.9.10">
    <property type="entry name" value="D-Amino Acid Oxidase, subunit A, domain 2"/>
    <property type="match status" value="1"/>
</dbReference>
<evidence type="ECO:0000259" key="9">
    <source>
        <dbReference type="Pfam" id="PF01266"/>
    </source>
</evidence>
<dbReference type="PANTHER" id="PTHR43104">
    <property type="entry name" value="L-2-HYDROXYGLUTARATE DEHYDROGENASE, MITOCHONDRIAL"/>
    <property type="match status" value="1"/>
</dbReference>
<dbReference type="Gene3D" id="3.50.50.60">
    <property type="entry name" value="FAD/NAD(P)-binding domain"/>
    <property type="match status" value="1"/>
</dbReference>
<evidence type="ECO:0000256" key="3">
    <source>
        <dbReference type="ARBA" id="ARBA00022827"/>
    </source>
</evidence>
<evidence type="ECO:0000256" key="8">
    <source>
        <dbReference type="ARBA" id="ARBA00041137"/>
    </source>
</evidence>
<evidence type="ECO:0000256" key="5">
    <source>
        <dbReference type="ARBA" id="ARBA00036066"/>
    </source>
</evidence>
<evidence type="ECO:0000313" key="10">
    <source>
        <dbReference type="EMBL" id="KAI2657989.1"/>
    </source>
</evidence>
<organism evidence="10 11">
    <name type="scientific">Labeo rohita</name>
    <name type="common">Indian major carp</name>
    <name type="synonym">Cyprinus rohita</name>
    <dbReference type="NCBI Taxonomy" id="84645"/>
    <lineage>
        <taxon>Eukaryota</taxon>
        <taxon>Metazoa</taxon>
        <taxon>Chordata</taxon>
        <taxon>Craniata</taxon>
        <taxon>Vertebrata</taxon>
        <taxon>Euteleostomi</taxon>
        <taxon>Actinopterygii</taxon>
        <taxon>Neopterygii</taxon>
        <taxon>Teleostei</taxon>
        <taxon>Ostariophysi</taxon>
        <taxon>Cypriniformes</taxon>
        <taxon>Cyprinidae</taxon>
        <taxon>Labeoninae</taxon>
        <taxon>Labeonini</taxon>
        <taxon>Labeo</taxon>
    </lineage>
</organism>
<keyword evidence="4" id="KW-0560">Oxidoreductase</keyword>
<dbReference type="Proteomes" id="UP000830375">
    <property type="component" value="Unassembled WGS sequence"/>
</dbReference>
<evidence type="ECO:0000256" key="6">
    <source>
        <dbReference type="ARBA" id="ARBA00037941"/>
    </source>
</evidence>
<dbReference type="InterPro" id="IPR036188">
    <property type="entry name" value="FAD/NAD-bd_sf"/>
</dbReference>
<dbReference type="Pfam" id="PF01266">
    <property type="entry name" value="DAO"/>
    <property type="match status" value="1"/>
</dbReference>
<protein>
    <recommendedName>
        <fullName evidence="8">L-2-hydroxyglutarate dehydrogenase, mitochondrial</fullName>
        <ecNumber evidence="7">1.1.99.2</ecNumber>
    </recommendedName>
</protein>
<dbReference type="EMBL" id="JACTAM010000013">
    <property type="protein sequence ID" value="KAI2657989.1"/>
    <property type="molecule type" value="Genomic_DNA"/>
</dbReference>
<dbReference type="NCBIfam" id="NF008726">
    <property type="entry name" value="PRK11728.1"/>
    <property type="match status" value="1"/>
</dbReference>
<evidence type="ECO:0000256" key="4">
    <source>
        <dbReference type="ARBA" id="ARBA00023002"/>
    </source>
</evidence>
<evidence type="ECO:0000256" key="1">
    <source>
        <dbReference type="ARBA" id="ARBA00001974"/>
    </source>
</evidence>
<evidence type="ECO:0000313" key="11">
    <source>
        <dbReference type="Proteomes" id="UP000830375"/>
    </source>
</evidence>
<keyword evidence="3" id="KW-0274">FAD</keyword>
<evidence type="ECO:0000256" key="2">
    <source>
        <dbReference type="ARBA" id="ARBA00022630"/>
    </source>
</evidence>
<reference evidence="10 11" key="1">
    <citation type="submission" date="2022-01" db="EMBL/GenBank/DDBJ databases">
        <title>A high-quality chromosome-level genome assembly of rohu carp, Labeo rohita.</title>
        <authorList>
            <person name="Arick M.A. II"/>
            <person name="Hsu C.-Y."/>
            <person name="Magbanua Z."/>
            <person name="Pechanova O."/>
            <person name="Grover C."/>
            <person name="Miller E."/>
            <person name="Thrash A."/>
            <person name="Ezzel L."/>
            <person name="Alam S."/>
            <person name="Benzie J."/>
            <person name="Hamilton M."/>
            <person name="Karsi A."/>
            <person name="Lawrence M.L."/>
            <person name="Peterson D.G."/>
        </authorList>
    </citation>
    <scope>NUCLEOTIDE SEQUENCE [LARGE SCALE GENOMIC DNA]</scope>
    <source>
        <strain evidence="11">BAU-BD-2019</strain>
        <tissue evidence="10">Blood</tissue>
    </source>
</reference>
<keyword evidence="2" id="KW-0285">Flavoprotein</keyword>